<dbReference type="Pfam" id="PF04390">
    <property type="entry name" value="LptE"/>
    <property type="match status" value="1"/>
</dbReference>
<dbReference type="PANTHER" id="PTHR38098">
    <property type="entry name" value="LPS-ASSEMBLY LIPOPROTEIN LPTE"/>
    <property type="match status" value="1"/>
</dbReference>
<dbReference type="eggNOG" id="COG2980">
    <property type="taxonomic scope" value="Bacteria"/>
</dbReference>
<dbReference type="Gene3D" id="3.30.160.150">
    <property type="entry name" value="Lipoprotein like domain"/>
    <property type="match status" value="1"/>
</dbReference>
<protein>
    <submittedName>
        <fullName evidence="7">LPS-assembly lipoprotein RlpB (Rare lipoprotein B)</fullName>
    </submittedName>
</protein>
<gene>
    <name evidence="7" type="ORF">Acaty_c0446</name>
</gene>
<dbReference type="HAMAP" id="MF_01186">
    <property type="entry name" value="LPS_assembly_LptE"/>
    <property type="match status" value="1"/>
</dbReference>
<dbReference type="RefSeq" id="WP_004870541.1">
    <property type="nucleotide sequence ID" value="NZ_CP005986.1"/>
</dbReference>
<evidence type="ECO:0000256" key="3">
    <source>
        <dbReference type="ARBA" id="ARBA00023139"/>
    </source>
</evidence>
<keyword evidence="4" id="KW-0998">Cell outer membrane</keyword>
<accession>A0A059ZWI8</accession>
<dbReference type="Proteomes" id="UP000005522">
    <property type="component" value="Chromosome"/>
</dbReference>
<name>A0A059ZWI8_ACICK</name>
<dbReference type="KEGG" id="acz:Acaty_c0446"/>
<dbReference type="GO" id="GO:0015920">
    <property type="term" value="P:lipopolysaccharide transport"/>
    <property type="evidence" value="ECO:0007669"/>
    <property type="project" value="TreeGrafter"/>
</dbReference>
<evidence type="ECO:0000256" key="4">
    <source>
        <dbReference type="ARBA" id="ARBA00023237"/>
    </source>
</evidence>
<dbReference type="GO" id="GO:0001530">
    <property type="term" value="F:lipopolysaccharide binding"/>
    <property type="evidence" value="ECO:0007669"/>
    <property type="project" value="TreeGrafter"/>
</dbReference>
<dbReference type="InterPro" id="IPR007485">
    <property type="entry name" value="LPS_assembly_LptE"/>
</dbReference>
<evidence type="ECO:0000256" key="2">
    <source>
        <dbReference type="ARBA" id="ARBA00023136"/>
    </source>
</evidence>
<feature type="chain" id="PRO_5001584683" evidence="6">
    <location>
        <begin position="26"/>
        <end position="171"/>
    </location>
</feature>
<dbReference type="GO" id="GO:0019867">
    <property type="term" value="C:outer membrane"/>
    <property type="evidence" value="ECO:0007669"/>
    <property type="project" value="InterPro"/>
</dbReference>
<keyword evidence="1 6" id="KW-0732">Signal</keyword>
<dbReference type="GO" id="GO:1990351">
    <property type="term" value="C:transporter complex"/>
    <property type="evidence" value="ECO:0007669"/>
    <property type="project" value="TreeGrafter"/>
</dbReference>
<dbReference type="GeneID" id="92930462"/>
<keyword evidence="2" id="KW-0472">Membrane</keyword>
<sequence>MQRLPWAWALRLAVTLLGMSLSACGFHLPTGSTIPPRLQGLQVLASGPAGGSLATAVERELALDGNRSSPTAPVLDIRNAYVSQRIISISPSTGVALEFLNTLHAEISLRQGDRVLLPPEPLLLEHSFSYSSSNPLATNVQQEEDQRLLFREAARDILRRILYDKGLRDGH</sequence>
<keyword evidence="3" id="KW-0564">Palmitate</keyword>
<dbReference type="PANTHER" id="PTHR38098:SF1">
    <property type="entry name" value="LPS-ASSEMBLY LIPOPROTEIN LPTE"/>
    <property type="match status" value="1"/>
</dbReference>
<dbReference type="EMBL" id="CP005986">
    <property type="protein sequence ID" value="AIA54336.1"/>
    <property type="molecule type" value="Genomic_DNA"/>
</dbReference>
<dbReference type="GO" id="GO:0043165">
    <property type="term" value="P:Gram-negative-bacterium-type cell outer membrane assembly"/>
    <property type="evidence" value="ECO:0007669"/>
    <property type="project" value="InterPro"/>
</dbReference>
<organism evidence="7 8">
    <name type="scientific">Acidithiobacillus caldus (strain ATCC 51756 / DSM 8584 / KU)</name>
    <dbReference type="NCBI Taxonomy" id="637389"/>
    <lineage>
        <taxon>Bacteria</taxon>
        <taxon>Pseudomonadati</taxon>
        <taxon>Pseudomonadota</taxon>
        <taxon>Acidithiobacillia</taxon>
        <taxon>Acidithiobacillales</taxon>
        <taxon>Acidithiobacillaceae</taxon>
        <taxon>Acidithiobacillus</taxon>
    </lineage>
</organism>
<evidence type="ECO:0000313" key="8">
    <source>
        <dbReference type="Proteomes" id="UP000005522"/>
    </source>
</evidence>
<evidence type="ECO:0000256" key="1">
    <source>
        <dbReference type="ARBA" id="ARBA00022729"/>
    </source>
</evidence>
<evidence type="ECO:0000256" key="6">
    <source>
        <dbReference type="SAM" id="SignalP"/>
    </source>
</evidence>
<dbReference type="HOGENOM" id="CLU_103309_0_2_6"/>
<reference evidence="7 8" key="1">
    <citation type="journal article" date="2009" name="J. Bacteriol.">
        <title>Draft genome sequence of the extremely acidophilic bacterium Acidithiobacillus caldus ATCC 51756 reveals metabolic versatility in the genus Acidithiobacillus.</title>
        <authorList>
            <person name="Valdes J."/>
            <person name="Quatrini R."/>
            <person name="Hallberg K."/>
            <person name="Dopson M."/>
            <person name="Valenzuela P.D."/>
            <person name="Holmes D.S."/>
        </authorList>
    </citation>
    <scope>NUCLEOTIDE SEQUENCE [LARGE SCALE GENOMIC DNA]</scope>
    <source>
        <strain evidence="8">ATCC 51756 / DSM 8584 / KU</strain>
    </source>
</reference>
<evidence type="ECO:0000256" key="5">
    <source>
        <dbReference type="ARBA" id="ARBA00023288"/>
    </source>
</evidence>
<dbReference type="PROSITE" id="PS51257">
    <property type="entry name" value="PROKAR_LIPOPROTEIN"/>
    <property type="match status" value="1"/>
</dbReference>
<proteinExistence type="inferred from homology"/>
<feature type="signal peptide" evidence="6">
    <location>
        <begin position="1"/>
        <end position="25"/>
    </location>
</feature>
<dbReference type="AlphaFoldDB" id="A0A059ZWI8"/>
<keyword evidence="5 7" id="KW-0449">Lipoprotein</keyword>
<evidence type="ECO:0000313" key="7">
    <source>
        <dbReference type="EMBL" id="AIA54336.1"/>
    </source>
</evidence>